<evidence type="ECO:0000313" key="10">
    <source>
        <dbReference type="EMBL" id="GAL21128.1"/>
    </source>
</evidence>
<accession>A0A090S2U4</accession>
<dbReference type="HAMAP" id="MF_00812">
    <property type="entry name" value="Thiopur_methtran"/>
    <property type="match status" value="1"/>
</dbReference>
<dbReference type="InterPro" id="IPR029063">
    <property type="entry name" value="SAM-dependent_MTases_sf"/>
</dbReference>
<dbReference type="FunFam" id="3.40.50.150:FF:000101">
    <property type="entry name" value="Thiopurine S-methyltransferase"/>
    <property type="match status" value="1"/>
</dbReference>
<evidence type="ECO:0000256" key="4">
    <source>
        <dbReference type="ARBA" id="ARBA00011905"/>
    </source>
</evidence>
<keyword evidence="7 9" id="KW-0808">Transferase</keyword>
<dbReference type="EC" id="2.1.1.67" evidence="4 9"/>
<evidence type="ECO:0000313" key="11">
    <source>
        <dbReference type="Proteomes" id="UP000029228"/>
    </source>
</evidence>
<evidence type="ECO:0000256" key="6">
    <source>
        <dbReference type="ARBA" id="ARBA00022603"/>
    </source>
</evidence>
<keyword evidence="6 9" id="KW-0489">Methyltransferase</keyword>
<evidence type="ECO:0000256" key="8">
    <source>
        <dbReference type="ARBA" id="ARBA00022691"/>
    </source>
</evidence>
<evidence type="ECO:0000256" key="7">
    <source>
        <dbReference type="ARBA" id="ARBA00022679"/>
    </source>
</evidence>
<dbReference type="SUPFAM" id="SSF53335">
    <property type="entry name" value="S-adenosyl-L-methionine-dependent methyltransferases"/>
    <property type="match status" value="1"/>
</dbReference>
<dbReference type="OrthoDB" id="9778208at2"/>
<feature type="binding site" evidence="9">
    <location>
        <position position="122"/>
    </location>
    <ligand>
        <name>S-adenosyl-L-methionine</name>
        <dbReference type="ChEBI" id="CHEBI:59789"/>
    </ligand>
</feature>
<comment type="subcellular location">
    <subcellularLocation>
        <location evidence="2 9">Cytoplasm</location>
    </subcellularLocation>
</comment>
<protein>
    <recommendedName>
        <fullName evidence="4 9">Thiopurine S-methyltransferase</fullName>
        <ecNumber evidence="4 9">2.1.1.67</ecNumber>
    </recommendedName>
    <alternativeName>
        <fullName evidence="9">Thiopurine methyltransferase</fullName>
    </alternativeName>
</protein>
<evidence type="ECO:0000256" key="2">
    <source>
        <dbReference type="ARBA" id="ARBA00004496"/>
    </source>
</evidence>
<dbReference type="PANTHER" id="PTHR10259:SF11">
    <property type="entry name" value="THIOPURINE S-METHYLTRANSFERASE"/>
    <property type="match status" value="1"/>
</dbReference>
<evidence type="ECO:0000256" key="5">
    <source>
        <dbReference type="ARBA" id="ARBA00022490"/>
    </source>
</evidence>
<dbReference type="GO" id="GO:0032259">
    <property type="term" value="P:methylation"/>
    <property type="evidence" value="ECO:0007669"/>
    <property type="project" value="UniProtKB-KW"/>
</dbReference>
<dbReference type="Gene3D" id="3.40.50.150">
    <property type="entry name" value="Vaccinia Virus protein VP39"/>
    <property type="match status" value="1"/>
</dbReference>
<dbReference type="NCBIfam" id="NF009732">
    <property type="entry name" value="PRK13255.1"/>
    <property type="match status" value="1"/>
</dbReference>
<keyword evidence="8 9" id="KW-0949">S-adenosyl-L-methionine</keyword>
<dbReference type="EMBL" id="BBMR01000007">
    <property type="protein sequence ID" value="GAL21128.1"/>
    <property type="molecule type" value="Genomic_DNA"/>
</dbReference>
<comment type="similarity">
    <text evidence="3 9">Belongs to the class I-like SAM-binding methyltransferase superfamily. TPMT family.</text>
</comment>
<organism evidence="10 11">
    <name type="scientific">Vibrio maritimus</name>
    <dbReference type="NCBI Taxonomy" id="990268"/>
    <lineage>
        <taxon>Bacteria</taxon>
        <taxon>Pseudomonadati</taxon>
        <taxon>Pseudomonadota</taxon>
        <taxon>Gammaproteobacteria</taxon>
        <taxon>Vibrionales</taxon>
        <taxon>Vibrionaceae</taxon>
        <taxon>Vibrio</taxon>
    </lineage>
</organism>
<dbReference type="PROSITE" id="PS51585">
    <property type="entry name" value="SAM_MT_TPMT"/>
    <property type="match status" value="1"/>
</dbReference>
<dbReference type="Proteomes" id="UP000029228">
    <property type="component" value="Unassembled WGS sequence"/>
</dbReference>
<dbReference type="STRING" id="990268.JCM19235_403"/>
<evidence type="ECO:0000256" key="3">
    <source>
        <dbReference type="ARBA" id="ARBA00008145"/>
    </source>
</evidence>
<gene>
    <name evidence="9" type="primary">tpm</name>
    <name evidence="10" type="ORF">JCM19235_403</name>
</gene>
<sequence>MNDFELWHDKWAANKIGFHLEDVNPLLIKYWDRLSPKREDTVFVPLCGKSEDLVWLAQRHEDIQGVELSQIAVRSFFAEHFYTPMVTPISGQFELYQFDELNIYVGDYFTAPIQPVELIYDRAALIAMPEELRVQYVEKLKQSLKPGGRILLITLDYVQSEMAGPPYSVPSSEVAQHFGDEFEVTLLERDEADSNHRRIQQGLTRFAEEAWLITHQG</sequence>
<evidence type="ECO:0000256" key="1">
    <source>
        <dbReference type="ARBA" id="ARBA00000903"/>
    </source>
</evidence>
<dbReference type="Pfam" id="PF05724">
    <property type="entry name" value="TPMT"/>
    <property type="match status" value="1"/>
</dbReference>
<dbReference type="GO" id="GO:0008119">
    <property type="term" value="F:thiopurine S-methyltransferase activity"/>
    <property type="evidence" value="ECO:0007669"/>
    <property type="project" value="UniProtKB-UniRule"/>
</dbReference>
<feature type="binding site" evidence="9">
    <location>
        <position position="67"/>
    </location>
    <ligand>
        <name>S-adenosyl-L-methionine</name>
        <dbReference type="ChEBI" id="CHEBI:59789"/>
    </ligand>
</feature>
<dbReference type="PANTHER" id="PTHR10259">
    <property type="entry name" value="THIOPURINE S-METHYLTRANSFERASE"/>
    <property type="match status" value="1"/>
</dbReference>
<dbReference type="InterPro" id="IPR008854">
    <property type="entry name" value="TPMT"/>
</dbReference>
<reference evidence="10 11" key="2">
    <citation type="submission" date="2014-09" db="EMBL/GenBank/DDBJ databases">
        <authorList>
            <consortium name="NBRP consortium"/>
            <person name="Sawabe T."/>
            <person name="Meirelles P."/>
            <person name="Nakanishi M."/>
            <person name="Sayaka M."/>
            <person name="Hattori M."/>
            <person name="Ohkuma M."/>
        </authorList>
    </citation>
    <scope>NUCLEOTIDE SEQUENCE [LARGE SCALE GENOMIC DNA]</scope>
    <source>
        <strain evidence="11">JCM19235</strain>
    </source>
</reference>
<proteinExistence type="inferred from homology"/>
<evidence type="ECO:0000256" key="9">
    <source>
        <dbReference type="HAMAP-Rule" id="MF_00812"/>
    </source>
</evidence>
<keyword evidence="5 9" id="KW-0963">Cytoplasm</keyword>
<dbReference type="PIRSF" id="PIRSF023956">
    <property type="entry name" value="Thiopurine_S-methyltransferase"/>
    <property type="match status" value="1"/>
</dbReference>
<dbReference type="GO" id="GO:0005737">
    <property type="term" value="C:cytoplasm"/>
    <property type="evidence" value="ECO:0007669"/>
    <property type="project" value="UniProtKB-SubCell"/>
</dbReference>
<keyword evidence="11" id="KW-1185">Reference proteome</keyword>
<feature type="binding site" evidence="9">
    <location>
        <position position="11"/>
    </location>
    <ligand>
        <name>S-adenosyl-L-methionine</name>
        <dbReference type="ChEBI" id="CHEBI:59789"/>
    </ligand>
</feature>
<dbReference type="AlphaFoldDB" id="A0A090S2U4"/>
<name>A0A090S2U4_9VIBR</name>
<dbReference type="InterPro" id="IPR022474">
    <property type="entry name" value="Thiopur_S-MeTfrase_Se/Te_detox"/>
</dbReference>
<comment type="caution">
    <text evidence="10">The sequence shown here is derived from an EMBL/GenBank/DDBJ whole genome shotgun (WGS) entry which is preliminary data.</text>
</comment>
<comment type="catalytic activity">
    <reaction evidence="1 9">
        <text>S-adenosyl-L-methionine + a thiopurine = S-adenosyl-L-homocysteine + a thiopurine S-methylether.</text>
        <dbReference type="EC" id="2.1.1.67"/>
    </reaction>
</comment>
<feature type="binding site" evidence="9">
    <location>
        <position position="46"/>
    </location>
    <ligand>
        <name>S-adenosyl-L-methionine</name>
        <dbReference type="ChEBI" id="CHEBI:59789"/>
    </ligand>
</feature>
<dbReference type="GO" id="GO:0010038">
    <property type="term" value="P:response to metal ion"/>
    <property type="evidence" value="ECO:0007669"/>
    <property type="project" value="InterPro"/>
</dbReference>
<dbReference type="InterPro" id="IPR025835">
    <property type="entry name" value="Thiopurine_S-MeTrfase"/>
</dbReference>
<dbReference type="NCBIfam" id="TIGR03840">
    <property type="entry name" value="TMPT_Se_Te"/>
    <property type="match status" value="1"/>
</dbReference>
<reference evidence="10 11" key="1">
    <citation type="submission" date="2014-09" db="EMBL/GenBank/DDBJ databases">
        <title>Vibrio maritimus JCM 19235. (C45) whole genome shotgun sequence.</title>
        <authorList>
            <person name="Sawabe T."/>
            <person name="Meirelles P."/>
            <person name="Nakanishi M."/>
            <person name="Sayaka M."/>
            <person name="Hattori M."/>
            <person name="Ohkuma M."/>
        </authorList>
    </citation>
    <scope>NUCLEOTIDE SEQUENCE [LARGE SCALE GENOMIC DNA]</scope>
    <source>
        <strain evidence="11">JCM19235</strain>
    </source>
</reference>